<evidence type="ECO:0000259" key="1">
    <source>
        <dbReference type="Pfam" id="PF04149"/>
    </source>
</evidence>
<dbReference type="Pfam" id="PF04149">
    <property type="entry name" value="DUF397"/>
    <property type="match status" value="3"/>
</dbReference>
<feature type="domain" description="DUF397" evidence="1">
    <location>
        <begin position="53"/>
        <end position="104"/>
    </location>
</feature>
<name>A0A1E7L5X7_9ACTN</name>
<dbReference type="EMBL" id="LJGW01000207">
    <property type="protein sequence ID" value="OEV11606.1"/>
    <property type="molecule type" value="Genomic_DNA"/>
</dbReference>
<dbReference type="InterPro" id="IPR007278">
    <property type="entry name" value="DUF397"/>
</dbReference>
<reference evidence="2 3" key="1">
    <citation type="journal article" date="2016" name="Front. Microbiol.">
        <title>Comparative Genomics Analysis of Streptomyces Species Reveals Their Adaptation to the Marine Environment and Their Diversity at the Genomic Level.</title>
        <authorList>
            <person name="Tian X."/>
            <person name="Zhang Z."/>
            <person name="Yang T."/>
            <person name="Chen M."/>
            <person name="Li J."/>
            <person name="Chen F."/>
            <person name="Yang J."/>
            <person name="Li W."/>
            <person name="Zhang B."/>
            <person name="Zhang Z."/>
            <person name="Wu J."/>
            <person name="Zhang C."/>
            <person name="Long L."/>
            <person name="Xiao J."/>
        </authorList>
    </citation>
    <scope>NUCLEOTIDE SEQUENCE [LARGE SCALE GENOMIC DNA]</scope>
    <source>
        <strain evidence="2 3">SCSIO 10429</strain>
    </source>
</reference>
<sequence>MSAEQGTSVPGLTWFKSTYSSSQGDNCVEVAVDWFKSSYSGDHGGDCVEVALGWHKSSHSSGEGGACVEVAACPSLVHVRDSKDVDGPQLAVGPEAWAAFVGRAAREALA</sequence>
<feature type="domain" description="DUF397" evidence="1">
    <location>
        <begin position="33"/>
        <end position="51"/>
    </location>
</feature>
<comment type="caution">
    <text evidence="2">The sequence shown here is derived from an EMBL/GenBank/DDBJ whole genome shotgun (WGS) entry which is preliminary data.</text>
</comment>
<evidence type="ECO:0000313" key="3">
    <source>
        <dbReference type="Proteomes" id="UP000176005"/>
    </source>
</evidence>
<keyword evidence="3" id="KW-1185">Reference proteome</keyword>
<gene>
    <name evidence="2" type="ORF">AN218_12130</name>
</gene>
<proteinExistence type="predicted"/>
<dbReference type="Proteomes" id="UP000176005">
    <property type="component" value="Unassembled WGS sequence"/>
</dbReference>
<dbReference type="AlphaFoldDB" id="A0A1E7L5X7"/>
<dbReference type="RefSeq" id="WP_070016862.1">
    <property type="nucleotide sequence ID" value="NZ_LJGW01000207.1"/>
</dbReference>
<organism evidence="2 3">
    <name type="scientific">Streptomyces nanshensis</name>
    <dbReference type="NCBI Taxonomy" id="518642"/>
    <lineage>
        <taxon>Bacteria</taxon>
        <taxon>Bacillati</taxon>
        <taxon>Actinomycetota</taxon>
        <taxon>Actinomycetes</taxon>
        <taxon>Kitasatosporales</taxon>
        <taxon>Streptomycetaceae</taxon>
        <taxon>Streptomyces</taxon>
    </lineage>
</organism>
<feature type="domain" description="DUF397" evidence="1">
    <location>
        <begin position="12"/>
        <end position="31"/>
    </location>
</feature>
<protein>
    <submittedName>
        <fullName evidence="2">Toxin-antitoxin system toxin subunit</fullName>
    </submittedName>
</protein>
<accession>A0A1E7L5X7</accession>
<evidence type="ECO:0000313" key="2">
    <source>
        <dbReference type="EMBL" id="OEV11606.1"/>
    </source>
</evidence>